<keyword evidence="2 4" id="KW-0560">Oxidoreductase</keyword>
<dbReference type="GO" id="GO:0051287">
    <property type="term" value="F:NAD binding"/>
    <property type="evidence" value="ECO:0007669"/>
    <property type="project" value="InterPro"/>
</dbReference>
<dbReference type="InterPro" id="IPR006139">
    <property type="entry name" value="D-isomer_2_OHA_DH_cat_dom"/>
</dbReference>
<reference evidence="7 8" key="1">
    <citation type="submission" date="2020-07" db="EMBL/GenBank/DDBJ databases">
        <title>Halomonas sp. QX-2 draft genome sequence.</title>
        <authorList>
            <person name="Qiu X."/>
        </authorList>
    </citation>
    <scope>NUCLEOTIDE SEQUENCE [LARGE SCALE GENOMIC DNA]</scope>
    <source>
        <strain evidence="7 8">QX-2</strain>
    </source>
</reference>
<dbReference type="Proteomes" id="UP000520876">
    <property type="component" value="Unassembled WGS sequence"/>
</dbReference>
<dbReference type="GO" id="GO:0005829">
    <property type="term" value="C:cytosol"/>
    <property type="evidence" value="ECO:0007669"/>
    <property type="project" value="TreeGrafter"/>
</dbReference>
<dbReference type="CDD" id="cd05301">
    <property type="entry name" value="GDH"/>
    <property type="match status" value="1"/>
</dbReference>
<dbReference type="InterPro" id="IPR050223">
    <property type="entry name" value="D-isomer_2-hydroxyacid_DH"/>
</dbReference>
<proteinExistence type="inferred from homology"/>
<dbReference type="PROSITE" id="PS00065">
    <property type="entry name" value="D_2_HYDROXYACID_DH_1"/>
    <property type="match status" value="1"/>
</dbReference>
<dbReference type="EMBL" id="JACCGK010000028">
    <property type="protein sequence ID" value="NYT75102.1"/>
    <property type="molecule type" value="Genomic_DNA"/>
</dbReference>
<sequence length="324" mass="35709">MEKVVENSTAFLARRYPPLVEEKIKNRYRVRCNNSDSRLSVSQLTEQARGCEVLFVSVTESLPRSVFDALSDTLRVVATLSVGVDHIDLGAAKEYGVKVLHSPDVLSDACAEVGMMLMLNAARRGHEADRMVRSGRWTGWGPTQLLGKELTGKKLGILGMGRIGQAFAERARAFKMVIHYHNRHRLDPSLECGAIYHETVDSLLVKSEFFSINAPGSDSLKGFLNQEKIQLLPKGAVVINISRGDVVDDDALIQALKNGHLFSAGLDVFKGEPDIDPRYAELENIYLSPHIGSATTETRNAMGFMLIDGLDELKSGQRPTNCII</sequence>
<organism evidence="7 8">
    <name type="scientific">Vreelandella sedimenti</name>
    <dbReference type="NCBI Taxonomy" id="2729618"/>
    <lineage>
        <taxon>Bacteria</taxon>
        <taxon>Pseudomonadati</taxon>
        <taxon>Pseudomonadota</taxon>
        <taxon>Gammaproteobacteria</taxon>
        <taxon>Oceanospirillales</taxon>
        <taxon>Halomonadaceae</taxon>
        <taxon>Vreelandella</taxon>
    </lineage>
</organism>
<protein>
    <submittedName>
        <fullName evidence="7">D-glycerate dehydrogenase</fullName>
    </submittedName>
</protein>
<keyword evidence="3" id="KW-0520">NAD</keyword>
<dbReference type="GO" id="GO:0016618">
    <property type="term" value="F:hydroxypyruvate reductase [NAD(P)H] activity"/>
    <property type="evidence" value="ECO:0007669"/>
    <property type="project" value="TreeGrafter"/>
</dbReference>
<evidence type="ECO:0000259" key="6">
    <source>
        <dbReference type="Pfam" id="PF02826"/>
    </source>
</evidence>
<evidence type="ECO:0000256" key="1">
    <source>
        <dbReference type="ARBA" id="ARBA00005854"/>
    </source>
</evidence>
<feature type="domain" description="D-isomer specific 2-hydroxyacid dehydrogenase catalytic" evidence="5">
    <location>
        <begin position="24"/>
        <end position="323"/>
    </location>
</feature>
<dbReference type="InterPro" id="IPR029752">
    <property type="entry name" value="D-isomer_DH_CS1"/>
</dbReference>
<feature type="domain" description="D-isomer specific 2-hydroxyacid dehydrogenase NAD-binding" evidence="6">
    <location>
        <begin position="115"/>
        <end position="292"/>
    </location>
</feature>
<comment type="caution">
    <text evidence="7">The sequence shown here is derived from an EMBL/GenBank/DDBJ whole genome shotgun (WGS) entry which is preliminary data.</text>
</comment>
<dbReference type="InterPro" id="IPR006140">
    <property type="entry name" value="D-isomer_DH_NAD-bd"/>
</dbReference>
<comment type="similarity">
    <text evidence="1 4">Belongs to the D-isomer specific 2-hydroxyacid dehydrogenase family.</text>
</comment>
<dbReference type="FunFam" id="3.40.50.720:FF:000203">
    <property type="entry name" value="D-3-phosphoglycerate dehydrogenase (SerA)"/>
    <property type="match status" value="1"/>
</dbReference>
<dbReference type="Pfam" id="PF02826">
    <property type="entry name" value="2-Hacid_dh_C"/>
    <property type="match status" value="1"/>
</dbReference>
<gene>
    <name evidence="7" type="ORF">HZU72_22200</name>
</gene>
<dbReference type="GO" id="GO:0030267">
    <property type="term" value="F:glyoxylate reductase (NADPH) activity"/>
    <property type="evidence" value="ECO:0007669"/>
    <property type="project" value="TreeGrafter"/>
</dbReference>
<dbReference type="Gene3D" id="3.40.50.720">
    <property type="entry name" value="NAD(P)-binding Rossmann-like Domain"/>
    <property type="match status" value="2"/>
</dbReference>
<evidence type="ECO:0000256" key="4">
    <source>
        <dbReference type="RuleBase" id="RU003719"/>
    </source>
</evidence>
<keyword evidence="8" id="KW-1185">Reference proteome</keyword>
<dbReference type="InterPro" id="IPR036291">
    <property type="entry name" value="NAD(P)-bd_dom_sf"/>
</dbReference>
<evidence type="ECO:0000313" key="7">
    <source>
        <dbReference type="EMBL" id="NYT75102.1"/>
    </source>
</evidence>
<dbReference type="RefSeq" id="WP_180095981.1">
    <property type="nucleotide sequence ID" value="NZ_CAXAZJ010000015.1"/>
</dbReference>
<dbReference type="SUPFAM" id="SSF51735">
    <property type="entry name" value="NAD(P)-binding Rossmann-fold domains"/>
    <property type="match status" value="1"/>
</dbReference>
<dbReference type="InterPro" id="IPR029753">
    <property type="entry name" value="D-isomer_DH_CS"/>
</dbReference>
<evidence type="ECO:0000313" key="8">
    <source>
        <dbReference type="Proteomes" id="UP000520876"/>
    </source>
</evidence>
<dbReference type="SUPFAM" id="SSF52283">
    <property type="entry name" value="Formate/glycerate dehydrogenase catalytic domain-like"/>
    <property type="match status" value="1"/>
</dbReference>
<dbReference type="PANTHER" id="PTHR10996">
    <property type="entry name" value="2-HYDROXYACID DEHYDROGENASE-RELATED"/>
    <property type="match status" value="1"/>
</dbReference>
<dbReference type="PANTHER" id="PTHR10996:SF283">
    <property type="entry name" value="GLYOXYLATE_HYDROXYPYRUVATE REDUCTASE B"/>
    <property type="match status" value="1"/>
</dbReference>
<dbReference type="Pfam" id="PF00389">
    <property type="entry name" value="2-Hacid_dh"/>
    <property type="match status" value="1"/>
</dbReference>
<evidence type="ECO:0000256" key="2">
    <source>
        <dbReference type="ARBA" id="ARBA00023002"/>
    </source>
</evidence>
<dbReference type="AlphaFoldDB" id="A0A7Z0NBS6"/>
<evidence type="ECO:0000259" key="5">
    <source>
        <dbReference type="Pfam" id="PF00389"/>
    </source>
</evidence>
<evidence type="ECO:0000256" key="3">
    <source>
        <dbReference type="ARBA" id="ARBA00023027"/>
    </source>
</evidence>
<accession>A0A7Z0NBS6</accession>
<dbReference type="PROSITE" id="PS00671">
    <property type="entry name" value="D_2_HYDROXYACID_DH_3"/>
    <property type="match status" value="1"/>
</dbReference>
<name>A0A7Z0NBS6_9GAMM</name>